<dbReference type="AlphaFoldDB" id="A0AAN9E4L0"/>
<keyword evidence="2" id="KW-1185">Reference proteome</keyword>
<accession>A0AAN9E4L0</accession>
<protein>
    <submittedName>
        <fullName evidence="1">Uncharacterized protein</fullName>
    </submittedName>
</protein>
<dbReference type="Proteomes" id="UP001372338">
    <property type="component" value="Unassembled WGS sequence"/>
</dbReference>
<sequence>MHTFSRNCGDWQTAQFRLEALRERVTVMRHKSREQVTEHLIHPGQQLFHLKLTFVQKSVTQSKCYQLIRSSEQFQKNYLNNSAIRVIEGAVLETTAFLGQKLL</sequence>
<evidence type="ECO:0000313" key="1">
    <source>
        <dbReference type="EMBL" id="KAK7244793.1"/>
    </source>
</evidence>
<gene>
    <name evidence="1" type="ORF">RIF29_39619</name>
</gene>
<evidence type="ECO:0000313" key="2">
    <source>
        <dbReference type="Proteomes" id="UP001372338"/>
    </source>
</evidence>
<proteinExistence type="predicted"/>
<dbReference type="EMBL" id="JAYWIO010000008">
    <property type="protein sequence ID" value="KAK7244793.1"/>
    <property type="molecule type" value="Genomic_DNA"/>
</dbReference>
<reference evidence="1 2" key="1">
    <citation type="submission" date="2024-01" db="EMBL/GenBank/DDBJ databases">
        <title>The genomes of 5 underutilized Papilionoideae crops provide insights into root nodulation and disease resistanc.</title>
        <authorList>
            <person name="Yuan L."/>
        </authorList>
    </citation>
    <scope>NUCLEOTIDE SEQUENCE [LARGE SCALE GENOMIC DNA]</scope>
    <source>
        <strain evidence="1">ZHUSHIDOU_FW_LH</strain>
        <tissue evidence="1">Leaf</tissue>
    </source>
</reference>
<comment type="caution">
    <text evidence="1">The sequence shown here is derived from an EMBL/GenBank/DDBJ whole genome shotgun (WGS) entry which is preliminary data.</text>
</comment>
<name>A0AAN9E4L0_CROPI</name>
<organism evidence="1 2">
    <name type="scientific">Crotalaria pallida</name>
    <name type="common">Smooth rattlebox</name>
    <name type="synonym">Crotalaria striata</name>
    <dbReference type="NCBI Taxonomy" id="3830"/>
    <lineage>
        <taxon>Eukaryota</taxon>
        <taxon>Viridiplantae</taxon>
        <taxon>Streptophyta</taxon>
        <taxon>Embryophyta</taxon>
        <taxon>Tracheophyta</taxon>
        <taxon>Spermatophyta</taxon>
        <taxon>Magnoliopsida</taxon>
        <taxon>eudicotyledons</taxon>
        <taxon>Gunneridae</taxon>
        <taxon>Pentapetalae</taxon>
        <taxon>rosids</taxon>
        <taxon>fabids</taxon>
        <taxon>Fabales</taxon>
        <taxon>Fabaceae</taxon>
        <taxon>Papilionoideae</taxon>
        <taxon>50 kb inversion clade</taxon>
        <taxon>genistoids sensu lato</taxon>
        <taxon>core genistoids</taxon>
        <taxon>Crotalarieae</taxon>
        <taxon>Crotalaria</taxon>
    </lineage>
</organism>